<protein>
    <recommendedName>
        <fullName evidence="7">General transcription factor 3C polypeptide 2</fullName>
    </recommendedName>
</protein>
<evidence type="ECO:0000256" key="1">
    <source>
        <dbReference type="ARBA" id="ARBA00004123"/>
    </source>
</evidence>
<dbReference type="PANTHER" id="PTHR15052">
    <property type="entry name" value="RNA POLYMERASE III TRANSCRIPTION INITIATION FACTOR COMPLEX SUBUNIT"/>
    <property type="match status" value="1"/>
</dbReference>
<reference evidence="5 6" key="1">
    <citation type="journal article" date="2019" name="Sci. Rep.">
        <title>Orb-weaving spider Araneus ventricosus genome elucidates the spidroin gene catalogue.</title>
        <authorList>
            <person name="Kono N."/>
            <person name="Nakamura H."/>
            <person name="Ohtoshi R."/>
            <person name="Moran D.A.P."/>
            <person name="Shinohara A."/>
            <person name="Yoshida Y."/>
            <person name="Fujiwara M."/>
            <person name="Mori M."/>
            <person name="Tomita M."/>
            <person name="Arakawa K."/>
        </authorList>
    </citation>
    <scope>NUCLEOTIDE SEQUENCE [LARGE SCALE GENOMIC DNA]</scope>
</reference>
<sequence>MSPIVNQTRAKSPSEPNASQVTKRMVLDCPLGHFFSPYFNWYEKNKMETKRIHNLIEQGRSVQRTCFMHNDNNFSQSAPSVPDTVELLDKFSPSKVMLAGDCSKRALAIDRELAVPPKKRKQIHEELDLYDVSTDQNLQKSEPNEDDMTFCPQKFGKENLCASTPGASEKGLEGKIEFKLQSSVYVKADDSAEWSKLKCFDSITVDGSDSATFFAGGPIQSSAFSISPHDMKVNQYIAVAAGNVIYKRYSCNNTKNVSGIIQFWNVGSLHERKTINQLPSMELALYHDNGIITQMKWCPADCYDKHPLTCHLPRLGLLAASSSNSYVYIYSVPQPDFMPKSKSTFPIYFTLPFMKLIPLFGGPSYATRKAVATCIEWEKNGERIVAGYGNGTVCVWMIKASSFASHIAVKNTEQSYIIQPYLFFQASGASIASLSFAPFNNHRWLVVSSIDKILRFFDLHDTSAPFHVVKQGWENSCIWSDAFCGVYSSPTLNSMGLISLSTKDCCAESNDKGVQKGLLDSSSYVAVSEKNNYHAIADMVGAVTVNFLQKIHKPLETSYLTYMIFETEIMALDSIDRELKTSECKISISGSIPNNDITFDTKDPLYTKIKQGSSSSSSGFCSPKLGKTILIETTRCFDDDAVNLLKSPPESSSMNDLKDINNNRIKTFLNKPLHSDEETNDEMIKCSEFSEDLMRDLLMVKISNQSKSSSHILPFNTSNNSAYCDSNGAKHLSDGALIASPAASNYTGDTIVYPIEPFFCDTSHPIPLKSVKSNAQSKSLGLNDDGNALHETIVHKKNEKPTLKTELFTENSLNFSSADVQSGNSHPSENLSSKKWCEPNTESCNLNSKSRNLRKINYFNYDYNSFHSNDYRFTSTYSDIPKEEYHVSKKFPKGIMKNGDTLFQNLDTKGNFIFKKDTIKLSSHKSFDNALCDVLESNNLNQPKPLPDMCSSITSNNCIICDKDDQQVSDRALIQSSATSDYSGDTIIYFLESHDCNKTDANYLKMEKPGATFQSLYKSEKENTFQDILLHKMDEKVVIHGSKTKLLTKNCSSFAREKCEHFLTKESLKYNSEYETDSATKSSNSSDEDRNFSTKDLLISDFQLLHSEYLLEKSEEKHTELNENPQKLSYENLIASFGVIFKNNLDKSTNPLKRQENEIYINYNPLSVIKTISWDPNEGCQSWLFVGGNSGIGRLVFIPDFIADMKKKPHPKHKKKRILT</sequence>
<dbReference type="SUPFAM" id="SSF50978">
    <property type="entry name" value="WD40 repeat-like"/>
    <property type="match status" value="1"/>
</dbReference>
<dbReference type="SMART" id="SM00320">
    <property type="entry name" value="WD40"/>
    <property type="match status" value="3"/>
</dbReference>
<dbReference type="OrthoDB" id="4703at2759"/>
<evidence type="ECO:0000313" key="6">
    <source>
        <dbReference type="Proteomes" id="UP000499080"/>
    </source>
</evidence>
<dbReference type="GO" id="GO:0000127">
    <property type="term" value="C:transcription factor TFIIIC complex"/>
    <property type="evidence" value="ECO:0007669"/>
    <property type="project" value="TreeGrafter"/>
</dbReference>
<keyword evidence="3" id="KW-0539">Nucleus</keyword>
<dbReference type="InterPro" id="IPR001680">
    <property type="entry name" value="WD40_rpt"/>
</dbReference>
<gene>
    <name evidence="5" type="ORF">AVEN_135233_1</name>
</gene>
<feature type="region of interest" description="Disordered" evidence="4">
    <location>
        <begin position="1"/>
        <end position="20"/>
    </location>
</feature>
<dbReference type="Proteomes" id="UP000499080">
    <property type="component" value="Unassembled WGS sequence"/>
</dbReference>
<comment type="subcellular location">
    <subcellularLocation>
        <location evidence="1">Nucleus</location>
    </subcellularLocation>
</comment>
<dbReference type="Gene3D" id="2.130.10.10">
    <property type="entry name" value="YVTN repeat-like/Quinoprotein amine dehydrogenase"/>
    <property type="match status" value="1"/>
</dbReference>
<dbReference type="PANTHER" id="PTHR15052:SF2">
    <property type="entry name" value="GENERAL TRANSCRIPTION FACTOR 3C POLYPEPTIDE 2"/>
    <property type="match status" value="1"/>
</dbReference>
<dbReference type="InterPro" id="IPR036322">
    <property type="entry name" value="WD40_repeat_dom_sf"/>
</dbReference>
<evidence type="ECO:0000256" key="2">
    <source>
        <dbReference type="ARBA" id="ARBA00023163"/>
    </source>
</evidence>
<dbReference type="Pfam" id="PF00400">
    <property type="entry name" value="WD40"/>
    <property type="match status" value="1"/>
</dbReference>
<evidence type="ECO:0000256" key="4">
    <source>
        <dbReference type="SAM" id="MobiDB-lite"/>
    </source>
</evidence>
<dbReference type="EMBL" id="BGPR01000220">
    <property type="protein sequence ID" value="GBM05854.1"/>
    <property type="molecule type" value="Genomic_DNA"/>
</dbReference>
<dbReference type="InterPro" id="IPR015943">
    <property type="entry name" value="WD40/YVTN_repeat-like_dom_sf"/>
</dbReference>
<keyword evidence="2" id="KW-0804">Transcription</keyword>
<keyword evidence="6" id="KW-1185">Reference proteome</keyword>
<comment type="caution">
    <text evidence="5">The sequence shown here is derived from an EMBL/GenBank/DDBJ whole genome shotgun (WGS) entry which is preliminary data.</text>
</comment>
<dbReference type="InterPro" id="IPR052416">
    <property type="entry name" value="GTF3C_component"/>
</dbReference>
<evidence type="ECO:0000313" key="5">
    <source>
        <dbReference type="EMBL" id="GBM05854.1"/>
    </source>
</evidence>
<accession>A0A4Y2CPL6</accession>
<dbReference type="GO" id="GO:0006383">
    <property type="term" value="P:transcription by RNA polymerase III"/>
    <property type="evidence" value="ECO:0007669"/>
    <property type="project" value="TreeGrafter"/>
</dbReference>
<proteinExistence type="predicted"/>
<evidence type="ECO:0008006" key="7">
    <source>
        <dbReference type="Google" id="ProtNLM"/>
    </source>
</evidence>
<organism evidence="5 6">
    <name type="scientific">Araneus ventricosus</name>
    <name type="common">Orbweaver spider</name>
    <name type="synonym">Epeira ventricosa</name>
    <dbReference type="NCBI Taxonomy" id="182803"/>
    <lineage>
        <taxon>Eukaryota</taxon>
        <taxon>Metazoa</taxon>
        <taxon>Ecdysozoa</taxon>
        <taxon>Arthropoda</taxon>
        <taxon>Chelicerata</taxon>
        <taxon>Arachnida</taxon>
        <taxon>Araneae</taxon>
        <taxon>Araneomorphae</taxon>
        <taxon>Entelegynae</taxon>
        <taxon>Araneoidea</taxon>
        <taxon>Araneidae</taxon>
        <taxon>Araneus</taxon>
    </lineage>
</organism>
<dbReference type="GO" id="GO:0005634">
    <property type="term" value="C:nucleus"/>
    <property type="evidence" value="ECO:0007669"/>
    <property type="project" value="UniProtKB-SubCell"/>
</dbReference>
<evidence type="ECO:0000256" key="3">
    <source>
        <dbReference type="ARBA" id="ARBA00023242"/>
    </source>
</evidence>
<dbReference type="AlphaFoldDB" id="A0A4Y2CPL6"/>
<name>A0A4Y2CPL6_ARAVE</name>